<dbReference type="GO" id="GO:0000160">
    <property type="term" value="P:phosphorelay signal transduction system"/>
    <property type="evidence" value="ECO:0007669"/>
    <property type="project" value="InterPro"/>
</dbReference>
<dbReference type="PANTHER" id="PTHR44591:SF3">
    <property type="entry name" value="RESPONSE REGULATORY DOMAIN-CONTAINING PROTEIN"/>
    <property type="match status" value="1"/>
</dbReference>
<name>A0A420FRS2_9BURK</name>
<accession>A0A420FRS2</accession>
<feature type="modified residue" description="4-aspartylphosphate" evidence="2">
    <location>
        <position position="52"/>
    </location>
</feature>
<comment type="caution">
    <text evidence="4">The sequence shown here is derived from an EMBL/GenBank/DDBJ whole genome shotgun (WGS) entry which is preliminary data.</text>
</comment>
<organism evidence="4 5">
    <name type="scientific">Paraburkholderia fungorum</name>
    <dbReference type="NCBI Taxonomy" id="134537"/>
    <lineage>
        <taxon>Bacteria</taxon>
        <taxon>Pseudomonadati</taxon>
        <taxon>Pseudomonadota</taxon>
        <taxon>Betaproteobacteria</taxon>
        <taxon>Burkholderiales</taxon>
        <taxon>Burkholderiaceae</taxon>
        <taxon>Paraburkholderia</taxon>
    </lineage>
</organism>
<keyword evidence="4" id="KW-0808">Transferase</keyword>
<evidence type="ECO:0000256" key="1">
    <source>
        <dbReference type="ARBA" id="ARBA00022553"/>
    </source>
</evidence>
<dbReference type="RefSeq" id="WP_120348016.1">
    <property type="nucleotide sequence ID" value="NZ_MCAS01000045.1"/>
</dbReference>
<evidence type="ECO:0000259" key="3">
    <source>
        <dbReference type="PROSITE" id="PS50110"/>
    </source>
</evidence>
<dbReference type="InterPro" id="IPR011006">
    <property type="entry name" value="CheY-like_superfamily"/>
</dbReference>
<keyword evidence="1 2" id="KW-0597">Phosphoprotein</keyword>
<dbReference type="EMBL" id="MCAS01000045">
    <property type="protein sequence ID" value="RKF35680.1"/>
    <property type="molecule type" value="Genomic_DNA"/>
</dbReference>
<sequence length="119" mass="13334">MYSILLVDDDPDLLAVWHFILSGEGYDVRCAGNGAEALECLRQRVPDLVITDWMMPLLDGAELCRRMRAHPELARVPIFVHTSAPLSQKTGNAWDVCLQKPVPMQVFLTTVGRLCAARR</sequence>
<protein>
    <submittedName>
        <fullName evidence="4">Histidine kinase</fullName>
    </submittedName>
</protein>
<gene>
    <name evidence="4" type="ORF">BCY88_08515</name>
</gene>
<dbReference type="Pfam" id="PF00072">
    <property type="entry name" value="Response_reg"/>
    <property type="match status" value="1"/>
</dbReference>
<reference evidence="4 5" key="1">
    <citation type="submission" date="2016-07" db="EMBL/GenBank/DDBJ databases">
        <title>Genome analysis of Burkholderia fungorum ES3-20.</title>
        <authorList>
            <person name="Xu D."/>
            <person name="Yao R."/>
            <person name="Zheng S."/>
        </authorList>
    </citation>
    <scope>NUCLEOTIDE SEQUENCE [LARGE SCALE GENOMIC DNA]</scope>
    <source>
        <strain evidence="4 5">ES3-20</strain>
    </source>
</reference>
<dbReference type="PANTHER" id="PTHR44591">
    <property type="entry name" value="STRESS RESPONSE REGULATOR PROTEIN 1"/>
    <property type="match status" value="1"/>
</dbReference>
<evidence type="ECO:0000313" key="5">
    <source>
        <dbReference type="Proteomes" id="UP000283709"/>
    </source>
</evidence>
<proteinExistence type="predicted"/>
<dbReference type="SMART" id="SM00448">
    <property type="entry name" value="REC"/>
    <property type="match status" value="1"/>
</dbReference>
<dbReference type="PROSITE" id="PS50110">
    <property type="entry name" value="RESPONSE_REGULATORY"/>
    <property type="match status" value="1"/>
</dbReference>
<evidence type="ECO:0000313" key="4">
    <source>
        <dbReference type="EMBL" id="RKF35680.1"/>
    </source>
</evidence>
<dbReference type="AlphaFoldDB" id="A0A420FRS2"/>
<keyword evidence="4" id="KW-0418">Kinase</keyword>
<dbReference type="Gene3D" id="3.40.50.2300">
    <property type="match status" value="1"/>
</dbReference>
<dbReference type="InterPro" id="IPR001789">
    <property type="entry name" value="Sig_transdc_resp-reg_receiver"/>
</dbReference>
<feature type="domain" description="Response regulatory" evidence="3">
    <location>
        <begin position="3"/>
        <end position="115"/>
    </location>
</feature>
<dbReference type="GO" id="GO:0016301">
    <property type="term" value="F:kinase activity"/>
    <property type="evidence" value="ECO:0007669"/>
    <property type="project" value="UniProtKB-KW"/>
</dbReference>
<dbReference type="OrthoDB" id="9800897at2"/>
<dbReference type="InterPro" id="IPR050595">
    <property type="entry name" value="Bact_response_regulator"/>
</dbReference>
<dbReference type="SUPFAM" id="SSF52172">
    <property type="entry name" value="CheY-like"/>
    <property type="match status" value="1"/>
</dbReference>
<evidence type="ECO:0000256" key="2">
    <source>
        <dbReference type="PROSITE-ProRule" id="PRU00169"/>
    </source>
</evidence>
<dbReference type="Proteomes" id="UP000283709">
    <property type="component" value="Unassembled WGS sequence"/>
</dbReference>